<dbReference type="EMBL" id="RSDW01000001">
    <property type="protein sequence ID" value="RSL18612.1"/>
    <property type="molecule type" value="Genomic_DNA"/>
</dbReference>
<proteinExistence type="predicted"/>
<sequence>MSLNPTRARQHLQHGDLRSLFIEDLGWDHHESGVEITVSDEQISLRGLAQKRGMIAYQYATSAGQSLPAYSQRRKIEHQIAKVAHEHLIVFTDTANHTQIWQWVKRESGKPAACREHTFHTSQQGEALLQKLQAIAFTLEEEERLSLTDVTRRTRAGFDVERVTKRFYDRFQKEHKAFLKFIEGITERTDHEWYASVMLNRLMFVYFVQRKGFLDGDRDYLRNRLKQLREEHGRDKFYSFYRYFLLRLFHEGLGGRKRTIDLEKLVGRIPYLNGGLFDIHELESPDRYGKTIQIPDEAFERIFDYFDQYQWHLDERPLRADNEINPDVLGYIFEKYINQKQMGAYYTKEDITEYICKNTVIPFLFDAARAECKVAFENPKGPTVWDLLKNDPDRYIYSAVRHGNDIPFPASIQDSLRSKTLQNAVSSEPARTVESRMAWNKQAPEAHALATENWREVIDRRSRYEELKRQLTDGVVSSINGLITRNLDIRQFAQDAIENCEGPDLLRAFWHSIQGVTILDPTCGSGAFLFAALNILEPLYEACLDRMEAFIEDLERSSEKHGPEKFSDFRKVLAQVAGHPNRRYFIFKSIILNNLFGVDIMEEAVEICKLRLFLKLAAQVEPDPSRENLGIEPLPDIDFNIRAGNTLVGYATYDEVTKAASSSFDFNHSMAKISSQAAELQQGFDVFREQQVGGDSSFPIEAKKQLRERLKALDDELNRRLATESGVSPADKQAYAKWLRSHQPFHWFVEFHGIMNRGGFDVIIGNPPYVVNTPEKVSYTIQSDRFVTYPCKNLYAIVFERSLNLAHSISSVGLIVQLTALSSEKMKPLQDLLIQRGFLVAPSFPRRPESIFDGVEMPVTILISRSEDKGMFTSRVSRFYTEQRSVALSVLSLTNHTARLQNHRIGKIGSELELGILAKVLTNKLQLESLTTEVSENALYYQEACRYWVKACKGYPFFRRNGESMRPPHGRTAFFQSREACAFAACLITSTLFYWFYSCFSDCEHINDSLLKGFNIPGSWNTADWVSIERRLAQSLKQHSRRKTINTKQGHKIEYDELDASTSKEILDDIDRELAHQYRLTEEELDFIISYDIKYRMGVVMEEEEQ</sequence>
<accession>A0A3R9PCF2</accession>
<dbReference type="InterPro" id="IPR002052">
    <property type="entry name" value="DNA_methylase_N6_adenine_CS"/>
</dbReference>
<keyword evidence="3" id="KW-0808">Transferase</keyword>
<dbReference type="PANTHER" id="PTHR33841:SF1">
    <property type="entry name" value="DNA METHYLTRANSFERASE A"/>
    <property type="match status" value="1"/>
</dbReference>
<dbReference type="GO" id="GO:0009007">
    <property type="term" value="F:site-specific DNA-methyltransferase (adenine-specific) activity"/>
    <property type="evidence" value="ECO:0007669"/>
    <property type="project" value="UniProtKB-EC"/>
</dbReference>
<dbReference type="PANTHER" id="PTHR33841">
    <property type="entry name" value="DNA METHYLTRANSFERASE YEEA-RELATED"/>
    <property type="match status" value="1"/>
</dbReference>
<comment type="catalytic activity">
    <reaction evidence="5">
        <text>a 2'-deoxyadenosine in DNA + S-adenosyl-L-methionine = an N(6)-methyl-2'-deoxyadenosine in DNA + S-adenosyl-L-homocysteine + H(+)</text>
        <dbReference type="Rhea" id="RHEA:15197"/>
        <dbReference type="Rhea" id="RHEA-COMP:12418"/>
        <dbReference type="Rhea" id="RHEA-COMP:12419"/>
        <dbReference type="ChEBI" id="CHEBI:15378"/>
        <dbReference type="ChEBI" id="CHEBI:57856"/>
        <dbReference type="ChEBI" id="CHEBI:59789"/>
        <dbReference type="ChEBI" id="CHEBI:90615"/>
        <dbReference type="ChEBI" id="CHEBI:90616"/>
        <dbReference type="EC" id="2.1.1.72"/>
    </reaction>
</comment>
<dbReference type="Pfam" id="PF07669">
    <property type="entry name" value="Eco57I"/>
    <property type="match status" value="1"/>
</dbReference>
<dbReference type="EC" id="2.1.1.72" evidence="1"/>
<dbReference type="InterPro" id="IPR050953">
    <property type="entry name" value="N4_N6_ade-DNA_methylase"/>
</dbReference>
<reference evidence="7 8" key="1">
    <citation type="submission" date="2018-12" db="EMBL/GenBank/DDBJ databases">
        <title>Sequencing of bacterial isolates from soil warming experiment in Harvard Forest, Massachusetts, USA.</title>
        <authorList>
            <person name="Deangelis K."/>
        </authorList>
    </citation>
    <scope>NUCLEOTIDE SEQUENCE [LARGE SCALE GENOMIC DNA]</scope>
    <source>
        <strain evidence="7 8">EB153</strain>
    </source>
</reference>
<comment type="caution">
    <text evidence="7">The sequence shown here is derived from an EMBL/GenBank/DDBJ whole genome shotgun (WGS) entry which is preliminary data.</text>
</comment>
<dbReference type="OrthoDB" id="32195at2"/>
<protein>
    <recommendedName>
        <fullName evidence="1">site-specific DNA-methyltransferase (adenine-specific)</fullName>
        <ecNumber evidence="1">2.1.1.72</ecNumber>
    </recommendedName>
</protein>
<evidence type="ECO:0000256" key="2">
    <source>
        <dbReference type="ARBA" id="ARBA00022603"/>
    </source>
</evidence>
<dbReference type="InterPro" id="IPR029063">
    <property type="entry name" value="SAM-dependent_MTases_sf"/>
</dbReference>
<dbReference type="Proteomes" id="UP000269669">
    <property type="component" value="Unassembled WGS sequence"/>
</dbReference>
<keyword evidence="8" id="KW-1185">Reference proteome</keyword>
<evidence type="ECO:0000256" key="4">
    <source>
        <dbReference type="ARBA" id="ARBA00022691"/>
    </source>
</evidence>
<dbReference type="SUPFAM" id="SSF53335">
    <property type="entry name" value="S-adenosyl-L-methionine-dependent methyltransferases"/>
    <property type="match status" value="1"/>
</dbReference>
<dbReference type="AlphaFoldDB" id="A0A3R9PCF2"/>
<dbReference type="InterPro" id="IPR011639">
    <property type="entry name" value="MethylTrfase_TaqI-like_dom"/>
</dbReference>
<dbReference type="GO" id="GO:0003676">
    <property type="term" value="F:nucleic acid binding"/>
    <property type="evidence" value="ECO:0007669"/>
    <property type="project" value="InterPro"/>
</dbReference>
<dbReference type="PROSITE" id="PS00092">
    <property type="entry name" value="N6_MTASE"/>
    <property type="match status" value="1"/>
</dbReference>
<dbReference type="GO" id="GO:0032259">
    <property type="term" value="P:methylation"/>
    <property type="evidence" value="ECO:0007669"/>
    <property type="project" value="UniProtKB-KW"/>
</dbReference>
<dbReference type="Gene3D" id="3.40.50.150">
    <property type="entry name" value="Vaccinia Virus protein VP39"/>
    <property type="match status" value="1"/>
</dbReference>
<evidence type="ECO:0000313" key="7">
    <source>
        <dbReference type="EMBL" id="RSL18612.1"/>
    </source>
</evidence>
<organism evidence="7 8">
    <name type="scientific">Edaphobacter aggregans</name>
    <dbReference type="NCBI Taxonomy" id="570835"/>
    <lineage>
        <taxon>Bacteria</taxon>
        <taxon>Pseudomonadati</taxon>
        <taxon>Acidobacteriota</taxon>
        <taxon>Terriglobia</taxon>
        <taxon>Terriglobales</taxon>
        <taxon>Acidobacteriaceae</taxon>
        <taxon>Edaphobacter</taxon>
    </lineage>
</organism>
<keyword evidence="2 7" id="KW-0489">Methyltransferase</keyword>
<evidence type="ECO:0000256" key="5">
    <source>
        <dbReference type="ARBA" id="ARBA00047942"/>
    </source>
</evidence>
<name>A0A3R9PCF2_9BACT</name>
<gene>
    <name evidence="7" type="ORF">EDE15_4202</name>
</gene>
<evidence type="ECO:0000313" key="8">
    <source>
        <dbReference type="Proteomes" id="UP000269669"/>
    </source>
</evidence>
<evidence type="ECO:0000256" key="3">
    <source>
        <dbReference type="ARBA" id="ARBA00022679"/>
    </source>
</evidence>
<dbReference type="GO" id="GO:0006304">
    <property type="term" value="P:DNA modification"/>
    <property type="evidence" value="ECO:0007669"/>
    <property type="project" value="InterPro"/>
</dbReference>
<evidence type="ECO:0000256" key="1">
    <source>
        <dbReference type="ARBA" id="ARBA00011900"/>
    </source>
</evidence>
<keyword evidence="4" id="KW-0949">S-adenosyl-L-methionine</keyword>
<dbReference type="RefSeq" id="WP_125486955.1">
    <property type="nucleotide sequence ID" value="NZ_RSDW01000001.1"/>
</dbReference>
<evidence type="ECO:0000259" key="6">
    <source>
        <dbReference type="Pfam" id="PF07669"/>
    </source>
</evidence>
<feature type="domain" description="Type II methyltransferase M.TaqI-like" evidence="6">
    <location>
        <begin position="593"/>
        <end position="834"/>
    </location>
</feature>